<accession>A0A9Q1BTY9</accession>
<dbReference type="OrthoDB" id="416585at2759"/>
<name>A0A9Q1BTY9_HOLLE</name>
<evidence type="ECO:0000256" key="4">
    <source>
        <dbReference type="ARBA" id="ARBA00023136"/>
    </source>
</evidence>
<dbReference type="PANTHER" id="PTHR46768">
    <property type="entry name" value="TWO PORE CALCIUM CHANNEL PROTEIN 2"/>
    <property type="match status" value="1"/>
</dbReference>
<evidence type="ECO:0000256" key="1">
    <source>
        <dbReference type="ARBA" id="ARBA00004141"/>
    </source>
</evidence>
<reference evidence="6" key="1">
    <citation type="submission" date="2021-10" db="EMBL/GenBank/DDBJ databases">
        <title>Tropical sea cucumber genome reveals ecological adaptation and Cuvierian tubules defense mechanism.</title>
        <authorList>
            <person name="Chen T."/>
        </authorList>
    </citation>
    <scope>NUCLEOTIDE SEQUENCE</scope>
    <source>
        <strain evidence="6">Nanhai2018</strain>
        <tissue evidence="6">Muscle</tissue>
    </source>
</reference>
<evidence type="ECO:0000313" key="7">
    <source>
        <dbReference type="Proteomes" id="UP001152320"/>
    </source>
</evidence>
<evidence type="ECO:0000256" key="5">
    <source>
        <dbReference type="SAM" id="Phobius"/>
    </source>
</evidence>
<dbReference type="GO" id="GO:0019722">
    <property type="term" value="P:calcium-mediated signaling"/>
    <property type="evidence" value="ECO:0007669"/>
    <property type="project" value="TreeGrafter"/>
</dbReference>
<feature type="transmembrane region" description="Helical" evidence="5">
    <location>
        <begin position="120"/>
        <end position="143"/>
    </location>
</feature>
<organism evidence="6 7">
    <name type="scientific">Holothuria leucospilota</name>
    <name type="common">Black long sea cucumber</name>
    <name type="synonym">Mertensiothuria leucospilota</name>
    <dbReference type="NCBI Taxonomy" id="206669"/>
    <lineage>
        <taxon>Eukaryota</taxon>
        <taxon>Metazoa</taxon>
        <taxon>Echinodermata</taxon>
        <taxon>Eleutherozoa</taxon>
        <taxon>Echinozoa</taxon>
        <taxon>Holothuroidea</taxon>
        <taxon>Aspidochirotacea</taxon>
        <taxon>Aspidochirotida</taxon>
        <taxon>Holothuriidae</taxon>
        <taxon>Holothuria</taxon>
    </lineage>
</organism>
<evidence type="ECO:0000256" key="3">
    <source>
        <dbReference type="ARBA" id="ARBA00022989"/>
    </source>
</evidence>
<sequence length="301" mass="34353">MENHDGDYYEPLWDQSGDFGGSEQFPDTMLQSGRTDICDSTALLQAVVFVEDAVKYRSINHKIDPVSLWYYRVYYSRPVQWLVYAAITVVHLLAFVERPSSLTWSSDPYYRGTPYQISCWAVSAIELMCLAIFTADVIMKIYLIGRKQLFKSKWLVAYVIIVIISLGDWLITTGLSCKIKDSEAIFPASKLFSHEENHAKYKKYTAKGAKMEDHDTNITLPTKSPVSPHTDTSVECLENCETPPKPDEFKEGKEYFNNITMSFISLLVLLTTANNPDVMMPAYQVNRLYSLYFITFLGIGE</sequence>
<keyword evidence="2 5" id="KW-0812">Transmembrane</keyword>
<keyword evidence="3 5" id="KW-1133">Transmembrane helix</keyword>
<dbReference type="GO" id="GO:0097682">
    <property type="term" value="F:intracellularly phosphatidylinositol-3,5-bisphosphate-gated monatomic cation channel activity"/>
    <property type="evidence" value="ECO:0007669"/>
    <property type="project" value="TreeGrafter"/>
</dbReference>
<dbReference type="GO" id="GO:0075509">
    <property type="term" value="P:endocytosis involved in viral entry into host cell"/>
    <property type="evidence" value="ECO:0007669"/>
    <property type="project" value="TreeGrafter"/>
</dbReference>
<dbReference type="Gene3D" id="1.20.120.350">
    <property type="entry name" value="Voltage-gated potassium channels. Chain C"/>
    <property type="match status" value="1"/>
</dbReference>
<keyword evidence="7" id="KW-1185">Reference proteome</keyword>
<dbReference type="GO" id="GO:0005765">
    <property type="term" value="C:lysosomal membrane"/>
    <property type="evidence" value="ECO:0007669"/>
    <property type="project" value="InterPro"/>
</dbReference>
<gene>
    <name evidence="6" type="ORF">HOLleu_26092</name>
</gene>
<dbReference type="AlphaFoldDB" id="A0A9Q1BTY9"/>
<dbReference type="EMBL" id="JAIZAY010000012">
    <property type="protein sequence ID" value="KAJ8032541.1"/>
    <property type="molecule type" value="Genomic_DNA"/>
</dbReference>
<dbReference type="PANTHER" id="PTHR46768:SF1">
    <property type="entry name" value="TWO PORE CHANNEL PROTEIN 2"/>
    <property type="match status" value="1"/>
</dbReference>
<feature type="transmembrane region" description="Helical" evidence="5">
    <location>
        <begin position="155"/>
        <end position="172"/>
    </location>
</feature>
<feature type="transmembrane region" description="Helical" evidence="5">
    <location>
        <begin position="81"/>
        <end position="100"/>
    </location>
</feature>
<dbReference type="InterPro" id="IPR027359">
    <property type="entry name" value="Volt_channel_dom_sf"/>
</dbReference>
<dbReference type="GO" id="GO:0022832">
    <property type="term" value="F:voltage-gated channel activity"/>
    <property type="evidence" value="ECO:0007669"/>
    <property type="project" value="InterPro"/>
</dbReference>
<proteinExistence type="predicted"/>
<comment type="subcellular location">
    <subcellularLocation>
        <location evidence="1">Membrane</location>
        <topology evidence="1">Multi-pass membrane protein</topology>
    </subcellularLocation>
</comment>
<comment type="caution">
    <text evidence="6">The sequence shown here is derived from an EMBL/GenBank/DDBJ whole genome shotgun (WGS) entry which is preliminary data.</text>
</comment>
<evidence type="ECO:0000313" key="6">
    <source>
        <dbReference type="EMBL" id="KAJ8032541.1"/>
    </source>
</evidence>
<dbReference type="InterPro" id="IPR028798">
    <property type="entry name" value="TPC2"/>
</dbReference>
<keyword evidence="4 5" id="KW-0472">Membrane</keyword>
<dbReference type="Proteomes" id="UP001152320">
    <property type="component" value="Chromosome 12"/>
</dbReference>
<protein>
    <submittedName>
        <fullName evidence="6">Two pore calcium channel protein 2</fullName>
    </submittedName>
</protein>
<dbReference type="GO" id="GO:0015280">
    <property type="term" value="F:ligand-gated sodium channel activity"/>
    <property type="evidence" value="ECO:0007669"/>
    <property type="project" value="TreeGrafter"/>
</dbReference>
<evidence type="ECO:0000256" key="2">
    <source>
        <dbReference type="ARBA" id="ARBA00022692"/>
    </source>
</evidence>